<evidence type="ECO:0000256" key="2">
    <source>
        <dbReference type="ARBA" id="ARBA00023043"/>
    </source>
</evidence>
<dbReference type="RefSeq" id="XP_068368314.1">
    <property type="nucleotide sequence ID" value="XM_068497765.1"/>
</dbReference>
<keyword evidence="1" id="KW-0677">Repeat</keyword>
<dbReference type="Proteomes" id="UP000179807">
    <property type="component" value="Unassembled WGS sequence"/>
</dbReference>
<dbReference type="Gene3D" id="1.25.40.20">
    <property type="entry name" value="Ankyrin repeat-containing domain"/>
    <property type="match status" value="2"/>
</dbReference>
<dbReference type="PANTHER" id="PTHR24198:SF165">
    <property type="entry name" value="ANKYRIN REPEAT-CONTAINING PROTEIN-RELATED"/>
    <property type="match status" value="1"/>
</dbReference>
<dbReference type="AlphaFoldDB" id="A0A1J4KVK8"/>
<dbReference type="EMBL" id="MLAK01000261">
    <property type="protein sequence ID" value="OHT15178.1"/>
    <property type="molecule type" value="Genomic_DNA"/>
</dbReference>
<dbReference type="VEuPathDB" id="TrichDB:TRFO_14360"/>
<keyword evidence="2" id="KW-0040">ANK repeat</keyword>
<name>A0A1J4KVK8_9EUKA</name>
<evidence type="ECO:0000256" key="1">
    <source>
        <dbReference type="ARBA" id="ARBA00022737"/>
    </source>
</evidence>
<dbReference type="InterPro" id="IPR002110">
    <property type="entry name" value="Ankyrin_rpt"/>
</dbReference>
<dbReference type="InterPro" id="IPR036770">
    <property type="entry name" value="Ankyrin_rpt-contain_sf"/>
</dbReference>
<accession>A0A1J4KVK8</accession>
<comment type="caution">
    <text evidence="3">The sequence shown here is derived from an EMBL/GenBank/DDBJ whole genome shotgun (WGS) entry which is preliminary data.</text>
</comment>
<dbReference type="PANTHER" id="PTHR24198">
    <property type="entry name" value="ANKYRIN REPEAT AND PROTEIN KINASE DOMAIN-CONTAINING PROTEIN"/>
    <property type="match status" value="1"/>
</dbReference>
<protein>
    <submittedName>
        <fullName evidence="3">Uncharacterized protein</fullName>
    </submittedName>
</protein>
<reference evidence="3" key="1">
    <citation type="submission" date="2016-10" db="EMBL/GenBank/DDBJ databases">
        <authorList>
            <person name="Benchimol M."/>
            <person name="Almeida L.G."/>
            <person name="Vasconcelos A.T."/>
            <person name="Perreira-Neves A."/>
            <person name="Rosa I.A."/>
            <person name="Tasca T."/>
            <person name="Bogo M.R."/>
            <person name="de Souza W."/>
        </authorList>
    </citation>
    <scope>NUCLEOTIDE SEQUENCE [LARGE SCALE GENOMIC DNA]</scope>
    <source>
        <strain evidence="3">K</strain>
    </source>
</reference>
<proteinExistence type="predicted"/>
<dbReference type="GeneID" id="94832469"/>
<evidence type="ECO:0000313" key="3">
    <source>
        <dbReference type="EMBL" id="OHT15178.1"/>
    </source>
</evidence>
<dbReference type="SMART" id="SM00248">
    <property type="entry name" value="ANK"/>
    <property type="match status" value="7"/>
</dbReference>
<evidence type="ECO:0000313" key="4">
    <source>
        <dbReference type="Proteomes" id="UP000179807"/>
    </source>
</evidence>
<organism evidence="3 4">
    <name type="scientific">Tritrichomonas foetus</name>
    <dbReference type="NCBI Taxonomy" id="1144522"/>
    <lineage>
        <taxon>Eukaryota</taxon>
        <taxon>Metamonada</taxon>
        <taxon>Parabasalia</taxon>
        <taxon>Tritrichomonadida</taxon>
        <taxon>Tritrichomonadidae</taxon>
        <taxon>Tritrichomonas</taxon>
    </lineage>
</organism>
<gene>
    <name evidence="3" type="ORF">TRFO_14360</name>
</gene>
<dbReference type="SUPFAM" id="SSF48403">
    <property type="entry name" value="Ankyrin repeat"/>
    <property type="match status" value="1"/>
</dbReference>
<keyword evidence="4" id="KW-1185">Reference proteome</keyword>
<dbReference type="Pfam" id="PF12796">
    <property type="entry name" value="Ank_2"/>
    <property type="match status" value="1"/>
</dbReference>
<sequence>MSSHEELLKIISENNVGALKTAVKQVDISTLSNAIYTIPNKTSQRPILPNENLTLLHIAACYDSIECFLFLLQFPEFHLRIQSANSYYPLHYACFYASYEICMYILDVDPKIVNDEPEGAQHQYLYFCIVGGDPDIMEMIFKKGVNVRSPKNLRVGIFEKAISVRSIPCLKVLLQHGVSIPKSSGDATFAMRAVINNQPEAVLLLTDSPKDITYINAIGESVFSLMCFSGIAFKPTILKLLNMIPDESIEPPKGIRCQSVVHWLCKLCDSEVAAAMLRTKDVQIHRLDDQGNLGVLQLADKKNTQEVIKIIDLLIENGLNLNFRAEKVGGKYPTVSVLERFIYCISKDYEVIRHLINRGADLNALKKNSNEKLIDAILKGKDKQLIAIVKDHLERIQKKE</sequence>